<dbReference type="InterPro" id="IPR002293">
    <property type="entry name" value="AA/rel_permease1"/>
</dbReference>
<dbReference type="InterPro" id="IPR050598">
    <property type="entry name" value="AminoAcid_Transporter"/>
</dbReference>
<feature type="transmembrane region" description="Helical" evidence="9">
    <location>
        <begin position="381"/>
        <end position="399"/>
    </location>
</feature>
<name>V9KXI5_CALMI</name>
<keyword evidence="3" id="KW-0813">Transport</keyword>
<evidence type="ECO:0000256" key="5">
    <source>
        <dbReference type="ARBA" id="ARBA00022692"/>
    </source>
</evidence>
<keyword evidence="5 9" id="KW-0812">Transmembrane</keyword>
<evidence type="ECO:0000256" key="1">
    <source>
        <dbReference type="ARBA" id="ARBA00004424"/>
    </source>
</evidence>
<evidence type="ECO:0000256" key="2">
    <source>
        <dbReference type="ARBA" id="ARBA00009523"/>
    </source>
</evidence>
<feature type="transmembrane region" description="Helical" evidence="9">
    <location>
        <begin position="256"/>
        <end position="278"/>
    </location>
</feature>
<keyword evidence="4" id="KW-1003">Cell membrane</keyword>
<keyword evidence="8" id="KW-1015">Disulfide bond</keyword>
<dbReference type="EMBL" id="JW870838">
    <property type="protein sequence ID" value="AFP03356.1"/>
    <property type="molecule type" value="mRNA"/>
</dbReference>
<accession>V9KXI5</accession>
<dbReference type="GO" id="GO:0015179">
    <property type="term" value="F:L-amino acid transmembrane transporter activity"/>
    <property type="evidence" value="ECO:0007669"/>
    <property type="project" value="TreeGrafter"/>
</dbReference>
<keyword evidence="6 9" id="KW-1133">Transmembrane helix</keyword>
<reference evidence="10" key="1">
    <citation type="journal article" date="2014" name="Nature">
        <title>Elephant shark genome provides unique insights into gnathostome evolution.</title>
        <authorList>
            <consortium name="International Elephant Shark Genome Sequencing Consortium"/>
            <person name="Venkatesh B."/>
            <person name="Lee A.P."/>
            <person name="Ravi V."/>
            <person name="Maurya A.K."/>
            <person name="Lian M.M."/>
            <person name="Swann J.B."/>
            <person name="Ohta Y."/>
            <person name="Flajnik M.F."/>
            <person name="Sutoh Y."/>
            <person name="Kasahara M."/>
            <person name="Hoon S."/>
            <person name="Gangu V."/>
            <person name="Roy S.W."/>
            <person name="Irimia M."/>
            <person name="Korzh V."/>
            <person name="Kondrychyn I."/>
            <person name="Lim Z.W."/>
            <person name="Tay B.H."/>
            <person name="Tohari S."/>
            <person name="Kong K.W."/>
            <person name="Ho S."/>
            <person name="Lorente-Galdos B."/>
            <person name="Quilez J."/>
            <person name="Marques-Bonet T."/>
            <person name="Raney B.J."/>
            <person name="Ingham P.W."/>
            <person name="Tay A."/>
            <person name="Hillier L.W."/>
            <person name="Minx P."/>
            <person name="Boehm T."/>
            <person name="Wilson R.K."/>
            <person name="Brenner S."/>
            <person name="Warren W.C."/>
        </authorList>
    </citation>
    <scope>NUCLEOTIDE SEQUENCE</scope>
    <source>
        <tissue evidence="10">Liver</tissue>
    </source>
</reference>
<comment type="subcellular location">
    <subcellularLocation>
        <location evidence="1">Apical cell membrane</location>
        <topology evidence="1">Multi-pass membrane protein</topology>
    </subcellularLocation>
</comment>
<evidence type="ECO:0000256" key="6">
    <source>
        <dbReference type="ARBA" id="ARBA00022989"/>
    </source>
</evidence>
<organism evidence="10">
    <name type="scientific">Callorhinchus milii</name>
    <name type="common">Ghost shark</name>
    <dbReference type="NCBI Taxonomy" id="7868"/>
    <lineage>
        <taxon>Eukaryota</taxon>
        <taxon>Metazoa</taxon>
        <taxon>Chordata</taxon>
        <taxon>Craniata</taxon>
        <taxon>Vertebrata</taxon>
        <taxon>Chondrichthyes</taxon>
        <taxon>Holocephali</taxon>
        <taxon>Chimaeriformes</taxon>
        <taxon>Callorhinchidae</taxon>
        <taxon>Callorhinchus</taxon>
    </lineage>
</organism>
<feature type="transmembrane region" description="Helical" evidence="9">
    <location>
        <begin position="30"/>
        <end position="51"/>
    </location>
</feature>
<evidence type="ECO:0000256" key="7">
    <source>
        <dbReference type="ARBA" id="ARBA00023136"/>
    </source>
</evidence>
<keyword evidence="7 9" id="KW-0472">Membrane</keyword>
<sequence length="413" mass="44917">MEQQQTIEVNSNEVKEIDNRHGEVHLKRTIGYFSGVNFITGTIIGSGIFVSPGGVLRYSQLNVGVALMIWLGCGILSTLGALCYAELGAALPSSGGEYFYLKRALGSIPAYLSAWTMVIFTRPATSAAKALTFAEYVVQPFYSGCPPPEQVKKTLAATTILVLGILNCLSVRWATRVQNIFTVLKILALTIISLAGVVLIAMGRTENLTNAFSGDIPSVSQIGEAFYQGLWAYGGWNTVNYLSEELKSPAKNIPRCILTSVPSVSVFYVLVNLSYLTVLTPTEIVSSGAVAVTWADRVILAFSWIIPLSVAISTFGSINSTVFVQGRLNFAVSREGHLPIILSMLHTQRLTPVPAIILSTILSIIFIIPTTLLMLTNYSGFISWLLIGLTCVSLIVLRFKEPHLLRPYKVSKK</sequence>
<protein>
    <submittedName>
        <fullName evidence="10">Solute carrier family 7 member 13</fullName>
    </submittedName>
</protein>
<evidence type="ECO:0000256" key="3">
    <source>
        <dbReference type="ARBA" id="ARBA00022448"/>
    </source>
</evidence>
<dbReference type="GO" id="GO:0016324">
    <property type="term" value="C:apical plasma membrane"/>
    <property type="evidence" value="ECO:0007669"/>
    <property type="project" value="UniProtKB-SubCell"/>
</dbReference>
<dbReference type="PIRSF" id="PIRSF006060">
    <property type="entry name" value="AA_transporter"/>
    <property type="match status" value="1"/>
</dbReference>
<dbReference type="PANTHER" id="PTHR11785">
    <property type="entry name" value="AMINO ACID TRANSPORTER"/>
    <property type="match status" value="1"/>
</dbReference>
<evidence type="ECO:0000256" key="9">
    <source>
        <dbReference type="SAM" id="Phobius"/>
    </source>
</evidence>
<feature type="transmembrane region" description="Helical" evidence="9">
    <location>
        <begin position="180"/>
        <end position="202"/>
    </location>
</feature>
<evidence type="ECO:0000256" key="4">
    <source>
        <dbReference type="ARBA" id="ARBA00022475"/>
    </source>
</evidence>
<dbReference type="Gene3D" id="1.20.1740.10">
    <property type="entry name" value="Amino acid/polyamine transporter I"/>
    <property type="match status" value="1"/>
</dbReference>
<proteinExistence type="evidence at transcript level"/>
<comment type="similarity">
    <text evidence="2">Belongs to the amino acid-polyamine-organocation (APC) superfamily.</text>
</comment>
<evidence type="ECO:0000256" key="8">
    <source>
        <dbReference type="ARBA" id="ARBA00023157"/>
    </source>
</evidence>
<dbReference type="FunFam" id="1.20.1740.10:FF:000036">
    <property type="entry name" value="Solute carrier family 7 member 13"/>
    <property type="match status" value="1"/>
</dbReference>
<evidence type="ECO:0000313" key="10">
    <source>
        <dbReference type="EMBL" id="AFP03356.1"/>
    </source>
</evidence>
<feature type="transmembrane region" description="Helical" evidence="9">
    <location>
        <begin position="353"/>
        <end position="375"/>
    </location>
</feature>
<feature type="transmembrane region" description="Helical" evidence="9">
    <location>
        <begin position="298"/>
        <end position="318"/>
    </location>
</feature>
<dbReference type="Pfam" id="PF13520">
    <property type="entry name" value="AA_permease_2"/>
    <property type="match status" value="1"/>
</dbReference>
<feature type="transmembrane region" description="Helical" evidence="9">
    <location>
        <begin position="63"/>
        <end position="85"/>
    </location>
</feature>
<dbReference type="AlphaFoldDB" id="V9KXI5"/>
<feature type="transmembrane region" description="Helical" evidence="9">
    <location>
        <begin position="155"/>
        <end position="174"/>
    </location>
</feature>
<dbReference type="PANTHER" id="PTHR11785:SF348">
    <property type="entry name" value="ASC-TYPE AMINO ACID TRANSPORTER 2"/>
    <property type="match status" value="1"/>
</dbReference>